<dbReference type="RefSeq" id="WP_012832249.1">
    <property type="nucleotide sequence ID" value="NC_013441.1"/>
</dbReference>
<dbReference type="OrthoDB" id="4772408at2"/>
<dbReference type="HOGENOM" id="CLU_1145924_0_0_11"/>
<proteinExistence type="predicted"/>
<organism evidence="3 4">
    <name type="scientific">Gordonia bronchialis (strain ATCC 25592 / DSM 43247 / BCRC 13721 / JCM 3198 / KCTC 3076 / NBRC 16047 / NCTC 10667)</name>
    <name type="common">Rhodococcus bronchialis</name>
    <dbReference type="NCBI Taxonomy" id="526226"/>
    <lineage>
        <taxon>Bacteria</taxon>
        <taxon>Bacillati</taxon>
        <taxon>Actinomycetota</taxon>
        <taxon>Actinomycetes</taxon>
        <taxon>Mycobacteriales</taxon>
        <taxon>Gordoniaceae</taxon>
        <taxon>Gordonia</taxon>
    </lineage>
</organism>
<dbReference type="STRING" id="526226.Gbro_0316"/>
<dbReference type="InterPro" id="IPR054342">
    <property type="entry name" value="TY-Chap_C"/>
</dbReference>
<dbReference type="EMBL" id="CP001802">
    <property type="protein sequence ID" value="ACY19658.1"/>
    <property type="molecule type" value="Genomic_DNA"/>
</dbReference>
<sequence length="242" mass="27055">MPSWLHVHRDAPRIELFAPLARRNPSLAYTNQIIAEQRGTHPFITLETRGIHVNARLVLESAVFHARNLESALANWRVFLTDEAPGIIALLEGPAEEPTEPREMPDELATIVALDPEADSLSDAEVARICGFDAGKILELHDFCMMQCLSWRRHSATSDGPEDVELSREQLGRWEATSRQIYAALRFLALDEDFDEDDDLDDYDALDEELDEDVEDDPDFGDGGLFGRLARREGPDGISAAS</sequence>
<dbReference type="Proteomes" id="UP000001219">
    <property type="component" value="Chromosome"/>
</dbReference>
<feature type="region of interest" description="Disordered" evidence="1">
    <location>
        <begin position="196"/>
        <end position="242"/>
    </location>
</feature>
<feature type="domain" description="TY-Chap C-terminal" evidence="2">
    <location>
        <begin position="103"/>
        <end position="187"/>
    </location>
</feature>
<keyword evidence="4" id="KW-1185">Reference proteome</keyword>
<dbReference type="AlphaFoldDB" id="D0LCD4"/>
<protein>
    <recommendedName>
        <fullName evidence="2">TY-Chap C-terminal domain-containing protein</fullName>
    </recommendedName>
</protein>
<feature type="compositionally biased region" description="Acidic residues" evidence="1">
    <location>
        <begin position="196"/>
        <end position="220"/>
    </location>
</feature>
<evidence type="ECO:0000259" key="2">
    <source>
        <dbReference type="Pfam" id="PF22554"/>
    </source>
</evidence>
<gene>
    <name evidence="3" type="ordered locus">Gbro_0316</name>
</gene>
<evidence type="ECO:0000313" key="3">
    <source>
        <dbReference type="EMBL" id="ACY19658.1"/>
    </source>
</evidence>
<reference evidence="4" key="1">
    <citation type="submission" date="2009-10" db="EMBL/GenBank/DDBJ databases">
        <title>The complete chromosome of Gordonia bronchialis DSM 43247.</title>
        <authorList>
            <consortium name="US DOE Joint Genome Institute (JGI-PGF)"/>
            <person name="Lucas S."/>
            <person name="Copeland A."/>
            <person name="Lapidus A."/>
            <person name="Glavina del Rio T."/>
            <person name="Dalin E."/>
            <person name="Tice H."/>
            <person name="Bruce D."/>
            <person name="Goodwin L."/>
            <person name="Pitluck S."/>
            <person name="Kyrpides N."/>
            <person name="Mavromatis K."/>
            <person name="Ivanova N."/>
            <person name="Ovchinnikova G."/>
            <person name="Saunders E."/>
            <person name="Brettin T."/>
            <person name="Detter J.C."/>
            <person name="Han C."/>
            <person name="Larimer F."/>
            <person name="Land M."/>
            <person name="Hauser L."/>
            <person name="Markowitz V."/>
            <person name="Cheng J.-F."/>
            <person name="Hugenholtz P."/>
            <person name="Woyke T."/>
            <person name="Wu D."/>
            <person name="Jando M."/>
            <person name="Schneider S."/>
            <person name="Goeker M."/>
            <person name="Klenk H.-P."/>
            <person name="Eisen J.A."/>
        </authorList>
    </citation>
    <scope>NUCLEOTIDE SEQUENCE [LARGE SCALE GENOMIC DNA]</scope>
    <source>
        <strain evidence="4">ATCC 25592 / DSM 43247 / BCRC 13721 / JCM 3198 / KCTC 3076 / NBRC 16047 / NCTC 10667</strain>
    </source>
</reference>
<evidence type="ECO:0000313" key="4">
    <source>
        <dbReference type="Proteomes" id="UP000001219"/>
    </source>
</evidence>
<dbReference type="KEGG" id="gbr:Gbro_0316"/>
<evidence type="ECO:0000256" key="1">
    <source>
        <dbReference type="SAM" id="MobiDB-lite"/>
    </source>
</evidence>
<reference evidence="3 4" key="2">
    <citation type="journal article" date="2010" name="Stand. Genomic Sci.">
        <title>Complete genome sequence of Gordonia bronchialis type strain (3410).</title>
        <authorList>
            <person name="Ivanova N."/>
            <person name="Sikorski J."/>
            <person name="Jando M."/>
            <person name="Lapidus A."/>
            <person name="Nolan M."/>
            <person name="Lucas S."/>
            <person name="Del Rio T.G."/>
            <person name="Tice H."/>
            <person name="Copeland A."/>
            <person name="Cheng J.F."/>
            <person name="Chen F."/>
            <person name="Bruce D."/>
            <person name="Goodwin L."/>
            <person name="Pitluck S."/>
            <person name="Mavromatis K."/>
            <person name="Ovchinnikova G."/>
            <person name="Pati A."/>
            <person name="Chen A."/>
            <person name="Palaniappan K."/>
            <person name="Land M."/>
            <person name="Hauser L."/>
            <person name="Chang Y.J."/>
            <person name="Jeffries C.D."/>
            <person name="Chain P."/>
            <person name="Saunders E."/>
            <person name="Han C."/>
            <person name="Detter J.C."/>
            <person name="Brettin T."/>
            <person name="Rohde M."/>
            <person name="Goker M."/>
            <person name="Bristow J."/>
            <person name="Eisen J.A."/>
            <person name="Markowitz V."/>
            <person name="Hugenholtz P."/>
            <person name="Klenk H.P."/>
            <person name="Kyrpides N.C."/>
        </authorList>
    </citation>
    <scope>NUCLEOTIDE SEQUENCE [LARGE SCALE GENOMIC DNA]</scope>
    <source>
        <strain evidence="4">ATCC 25592 / DSM 43247 / BCRC 13721 / JCM 3198 / KCTC 3076 / NBRC 16047 / NCTC 10667</strain>
    </source>
</reference>
<accession>D0LCD4</accession>
<dbReference type="Pfam" id="PF22554">
    <property type="entry name" value="Chap-C"/>
    <property type="match status" value="1"/>
</dbReference>
<name>D0LCD4_GORB4</name>